<dbReference type="AlphaFoldDB" id="A0A392R547"/>
<keyword evidence="1" id="KW-0472">Membrane</keyword>
<dbReference type="EMBL" id="LXQA010183197">
    <property type="protein sequence ID" value="MCI30920.1"/>
    <property type="molecule type" value="Genomic_DNA"/>
</dbReference>
<evidence type="ECO:0000313" key="3">
    <source>
        <dbReference type="Proteomes" id="UP000265520"/>
    </source>
</evidence>
<dbReference type="Proteomes" id="UP000265520">
    <property type="component" value="Unassembled WGS sequence"/>
</dbReference>
<evidence type="ECO:0000256" key="1">
    <source>
        <dbReference type="SAM" id="Phobius"/>
    </source>
</evidence>
<keyword evidence="3" id="KW-1185">Reference proteome</keyword>
<feature type="transmembrane region" description="Helical" evidence="1">
    <location>
        <begin position="20"/>
        <end position="43"/>
    </location>
</feature>
<keyword evidence="1" id="KW-1133">Transmembrane helix</keyword>
<proteinExistence type="predicted"/>
<sequence length="102" mass="11323">PPSGDRHCGFSLSSSFLLDLVVLGTWWVVVIPVFWSVAADLGFCSHHRISYGGGGGGRWLRWWLWVLGVRGVHCSNSDGDMVVVTWCSVLMWWCLDLVLVCG</sequence>
<comment type="caution">
    <text evidence="2">The sequence shown here is derived from an EMBL/GenBank/DDBJ whole genome shotgun (WGS) entry which is preliminary data.</text>
</comment>
<organism evidence="2 3">
    <name type="scientific">Trifolium medium</name>
    <dbReference type="NCBI Taxonomy" id="97028"/>
    <lineage>
        <taxon>Eukaryota</taxon>
        <taxon>Viridiplantae</taxon>
        <taxon>Streptophyta</taxon>
        <taxon>Embryophyta</taxon>
        <taxon>Tracheophyta</taxon>
        <taxon>Spermatophyta</taxon>
        <taxon>Magnoliopsida</taxon>
        <taxon>eudicotyledons</taxon>
        <taxon>Gunneridae</taxon>
        <taxon>Pentapetalae</taxon>
        <taxon>rosids</taxon>
        <taxon>fabids</taxon>
        <taxon>Fabales</taxon>
        <taxon>Fabaceae</taxon>
        <taxon>Papilionoideae</taxon>
        <taxon>50 kb inversion clade</taxon>
        <taxon>NPAAA clade</taxon>
        <taxon>Hologalegina</taxon>
        <taxon>IRL clade</taxon>
        <taxon>Trifolieae</taxon>
        <taxon>Trifolium</taxon>
    </lineage>
</organism>
<protein>
    <submittedName>
        <fullName evidence="2">Uncharacterized protein</fullName>
    </submittedName>
</protein>
<feature type="non-terminal residue" evidence="2">
    <location>
        <position position="1"/>
    </location>
</feature>
<keyword evidence="1" id="KW-0812">Transmembrane</keyword>
<reference evidence="2 3" key="1">
    <citation type="journal article" date="2018" name="Front. Plant Sci.">
        <title>Red Clover (Trifolium pratense) and Zigzag Clover (T. medium) - A Picture of Genomic Similarities and Differences.</title>
        <authorList>
            <person name="Dluhosova J."/>
            <person name="Istvanek J."/>
            <person name="Nedelnik J."/>
            <person name="Repkova J."/>
        </authorList>
    </citation>
    <scope>NUCLEOTIDE SEQUENCE [LARGE SCALE GENOMIC DNA]</scope>
    <source>
        <strain evidence="3">cv. 10/8</strain>
        <tissue evidence="2">Leaf</tissue>
    </source>
</reference>
<accession>A0A392R547</accession>
<evidence type="ECO:0000313" key="2">
    <source>
        <dbReference type="EMBL" id="MCI30920.1"/>
    </source>
</evidence>
<name>A0A392R547_9FABA</name>